<dbReference type="SUPFAM" id="SSF54593">
    <property type="entry name" value="Glyoxalase/Bleomycin resistance protein/Dihydroxybiphenyl dioxygenase"/>
    <property type="match status" value="1"/>
</dbReference>
<dbReference type="PROSITE" id="PS51819">
    <property type="entry name" value="VOC"/>
    <property type="match status" value="1"/>
</dbReference>
<gene>
    <name evidence="3" type="ordered locus">REQ_24340</name>
</gene>
<organism evidence="3">
    <name type="scientific">Rhodococcus hoagii (strain 103S)</name>
    <name type="common">Rhodococcus equi</name>
    <dbReference type="NCBI Taxonomy" id="685727"/>
    <lineage>
        <taxon>Bacteria</taxon>
        <taxon>Bacillati</taxon>
        <taxon>Actinomycetota</taxon>
        <taxon>Actinomycetes</taxon>
        <taxon>Mycobacteriales</taxon>
        <taxon>Nocardiaceae</taxon>
        <taxon>Prescottella</taxon>
    </lineage>
</organism>
<name>A0A3S5Y7B2_RHOH1</name>
<dbReference type="InterPro" id="IPR004360">
    <property type="entry name" value="Glyas_Fos-R_dOase_dom"/>
</dbReference>
<proteinExistence type="predicted"/>
<reference evidence="3" key="1">
    <citation type="journal article" date="2010" name="PLoS Genet.">
        <title>The genome of a pathogenic rhodococcus: cooptive virulence underpinned by key gene acquisitions.</title>
        <authorList>
            <person name="Letek M."/>
            <person name="Gonzalez P."/>
            <person name="Macarthur I."/>
            <person name="Rodriguez H."/>
            <person name="Freeman T.C."/>
            <person name="Valero-Rello A."/>
            <person name="Blanco M."/>
            <person name="Buckley T."/>
            <person name="Cherevach I."/>
            <person name="Fahey R."/>
            <person name="Hapeshi A."/>
            <person name="Holdstock J."/>
            <person name="Leadon D."/>
            <person name="Navas J."/>
            <person name="Ocampo A."/>
            <person name="Quail M.A."/>
            <person name="Sanders M."/>
            <person name="Scortti M.M."/>
            <person name="Prescott J.F."/>
            <person name="Fogarty U."/>
            <person name="Meijer W.G."/>
            <person name="Parkhill J."/>
            <person name="Bentley S.D."/>
            <person name="Vazquez-Boland J.A."/>
        </authorList>
    </citation>
    <scope>NUCLEOTIDE SEQUENCE [LARGE SCALE GENOMIC DNA]</scope>
    <source>
        <strain evidence="3 4">103S</strain>
    </source>
</reference>
<dbReference type="AlphaFoldDB" id="A0A3S5Y7B2"/>
<feature type="region of interest" description="Disordered" evidence="1">
    <location>
        <begin position="1"/>
        <end position="27"/>
    </location>
</feature>
<dbReference type="InterPro" id="IPR029068">
    <property type="entry name" value="Glyas_Bleomycin-R_OHBP_Dase"/>
</dbReference>
<dbReference type="EMBL" id="FN563149">
    <property type="protein sequence ID" value="CBH48475.1"/>
    <property type="molecule type" value="Genomic_DNA"/>
</dbReference>
<accession>A0A3S5Y7B2</accession>
<protein>
    <submittedName>
        <fullName evidence="3">Glyoxalase family protein</fullName>
    </submittedName>
</protein>
<sequence length="151" mass="16299">MGEDQRARGGPWRTRTGPFRRTRRSFDRVPEAQVSDYDAKMIMLSVENLDEALEFYTGTLGMTLKFRDGAHFAALDGGSVTIALATAVDHPIPGKVVVGIKTADVDAAATAIEDGGGAIVKGPYDDAHERRAVVYDNNGNGLVFYSPLARK</sequence>
<evidence type="ECO:0000259" key="2">
    <source>
        <dbReference type="PROSITE" id="PS51819"/>
    </source>
</evidence>
<dbReference type="Gene3D" id="3.10.180.10">
    <property type="entry name" value="2,3-Dihydroxybiphenyl 1,2-Dioxygenase, domain 1"/>
    <property type="match status" value="1"/>
</dbReference>
<dbReference type="KEGG" id="req:REQ_24340"/>
<dbReference type="InterPro" id="IPR037523">
    <property type="entry name" value="VOC_core"/>
</dbReference>
<dbReference type="Proteomes" id="UP001154400">
    <property type="component" value="Chromosome"/>
</dbReference>
<feature type="domain" description="VOC" evidence="2">
    <location>
        <begin position="38"/>
        <end position="147"/>
    </location>
</feature>
<evidence type="ECO:0000256" key="1">
    <source>
        <dbReference type="SAM" id="MobiDB-lite"/>
    </source>
</evidence>
<dbReference type="Pfam" id="PF00903">
    <property type="entry name" value="Glyoxalase"/>
    <property type="match status" value="1"/>
</dbReference>
<feature type="compositionally biased region" description="Low complexity" evidence="1">
    <location>
        <begin position="8"/>
        <end position="17"/>
    </location>
</feature>
<evidence type="ECO:0000313" key="3">
    <source>
        <dbReference type="EMBL" id="CBH48475.1"/>
    </source>
</evidence>
<evidence type="ECO:0000313" key="4">
    <source>
        <dbReference type="Proteomes" id="UP000006892"/>
    </source>
</evidence>